<dbReference type="Pfam" id="PF06222">
    <property type="entry name" value="Phage_TAC_1"/>
    <property type="match status" value="1"/>
</dbReference>
<dbReference type="EMBL" id="JADMKS010000005">
    <property type="protein sequence ID" value="MBF6637904.1"/>
    <property type="molecule type" value="Genomic_DNA"/>
</dbReference>
<name>A0AA41BXG7_9GAMM</name>
<gene>
    <name evidence="1" type="ORF">ITX54_14670</name>
</gene>
<comment type="caution">
    <text evidence="1">The sequence shown here is derived from an EMBL/GenBank/DDBJ whole genome shotgun (WGS) entry which is preliminary data.</text>
</comment>
<evidence type="ECO:0000313" key="2">
    <source>
        <dbReference type="Proteomes" id="UP000705283"/>
    </source>
</evidence>
<protein>
    <submittedName>
        <fullName evidence="1">Phage tail protein</fullName>
    </submittedName>
</protein>
<accession>A0AA41BXG7</accession>
<evidence type="ECO:0000313" key="1">
    <source>
        <dbReference type="EMBL" id="MBF6637904.1"/>
    </source>
</evidence>
<dbReference type="InterPro" id="IPR010411">
    <property type="entry name" value="TAC_Gp13-like"/>
</dbReference>
<dbReference type="RefSeq" id="WP_194978274.1">
    <property type="nucleotide sequence ID" value="NZ_JADMKS010000005.1"/>
</dbReference>
<dbReference type="InterPro" id="IPR038556">
    <property type="entry name" value="TAC_Gp13-like_sf"/>
</dbReference>
<dbReference type="AlphaFoldDB" id="A0AA41BXG7"/>
<organism evidence="1 2">
    <name type="scientific">Rouxiella silvae</name>
    <dbReference type="NCBI Taxonomy" id="1646373"/>
    <lineage>
        <taxon>Bacteria</taxon>
        <taxon>Pseudomonadati</taxon>
        <taxon>Pseudomonadota</taxon>
        <taxon>Gammaproteobacteria</taxon>
        <taxon>Enterobacterales</taxon>
        <taxon>Yersiniaceae</taxon>
        <taxon>Rouxiella</taxon>
    </lineage>
</organism>
<dbReference type="Proteomes" id="UP000705283">
    <property type="component" value="Unassembled WGS sequence"/>
</dbReference>
<proteinExistence type="predicted"/>
<dbReference type="Gene3D" id="3.30.2220.20">
    <property type="entry name" value="Phage tail assembly chaperone gp13-like"/>
    <property type="match status" value="1"/>
</dbReference>
<reference evidence="1" key="2">
    <citation type="submission" date="2022-09" db="EMBL/GenBank/DDBJ databases">
        <title>Rouxiella aceris sp. nov., isolated from tree sap and emended description of the genus Rhouxiella.</title>
        <authorList>
            <person name="Kim I.S."/>
        </authorList>
    </citation>
    <scope>NUCLEOTIDE SEQUENCE</scope>
    <source>
        <strain evidence="1">SAP-2</strain>
    </source>
</reference>
<reference evidence="1" key="1">
    <citation type="submission" date="2020-11" db="EMBL/GenBank/DDBJ databases">
        <authorList>
            <person name="Lee S.D."/>
        </authorList>
    </citation>
    <scope>NUCLEOTIDE SEQUENCE</scope>
    <source>
        <strain evidence="1">SAP-2</strain>
    </source>
</reference>
<sequence>MVKKITKPSLRDLALAPLSGFRSKDVEVPEWGRTVTIREPSAQAWLEWRQSINPELTEGEEPKKLTPAQEANRNLQSDVFLFIDILLDEEKKPVFTLEDKALVASIYGPVHARLLNKALALGTSQADTEKKPETPAPSS</sequence>